<protein>
    <submittedName>
        <fullName evidence="4">Zinc-binding dehydrogenase</fullName>
    </submittedName>
</protein>
<dbReference type="PROSITE" id="PS01162">
    <property type="entry name" value="QOR_ZETA_CRYSTAL"/>
    <property type="match status" value="1"/>
</dbReference>
<feature type="domain" description="Enoyl reductase (ER)" evidence="3">
    <location>
        <begin position="10"/>
        <end position="320"/>
    </location>
</feature>
<dbReference type="Proteomes" id="UP000392064">
    <property type="component" value="Chromosome"/>
</dbReference>
<gene>
    <name evidence="4" type="ORF">GEV26_09315</name>
</gene>
<keyword evidence="1" id="KW-0521">NADP</keyword>
<evidence type="ECO:0000256" key="2">
    <source>
        <dbReference type="ARBA" id="ARBA00023002"/>
    </source>
</evidence>
<dbReference type="Pfam" id="PF00107">
    <property type="entry name" value="ADH_zinc_N"/>
    <property type="match status" value="1"/>
</dbReference>
<dbReference type="KEGG" id="aef:GEV26_09315"/>
<dbReference type="InterPro" id="IPR002364">
    <property type="entry name" value="Quin_OxRdtase/zeta-crystal_CS"/>
</dbReference>
<dbReference type="AlphaFoldDB" id="A0A5Q2MIM4"/>
<dbReference type="PANTHER" id="PTHR48106:SF13">
    <property type="entry name" value="QUINONE OXIDOREDUCTASE-RELATED"/>
    <property type="match status" value="1"/>
</dbReference>
<sequence length="332" mass="34687">MKAMIVNEQGAPDVLRLSEIATPEPGPGEIRVDVSTAGVNFLDVQQRSGNYRMRTPFVAGNEGAGVVSAIGDGVTEVHVGDRVGWAMIAQSGYAEHVVIDADRAIPLPDAIDDETAAAVLLQGLTAHYLTRSTYPVQPGDTVLVHAAAGGTGLLVTQMVRLAGGRVIGTASTREKAEIAREAGAFEVLASGTDDLVAKVRDLTAGHGVAAVYDGVGKDTFEASLKSLGRRGTLALYGSASGPVPPFDLQRLARGSLSVARPGLVDHIATRAELLWRAAEVFDWLEQGSLAVRVGGRYALADAARAHEDLAGRRTTGKLVIAVRGPATSQLDR</sequence>
<dbReference type="EMBL" id="CP045737">
    <property type="protein sequence ID" value="QGG41543.1"/>
    <property type="molecule type" value="Genomic_DNA"/>
</dbReference>
<dbReference type="GO" id="GO:0035925">
    <property type="term" value="F:mRNA 3'-UTR AU-rich region binding"/>
    <property type="evidence" value="ECO:0007669"/>
    <property type="project" value="TreeGrafter"/>
</dbReference>
<name>A0A5Q2MIM4_9ACTN</name>
<evidence type="ECO:0000256" key="1">
    <source>
        <dbReference type="ARBA" id="ARBA00022857"/>
    </source>
</evidence>
<dbReference type="InterPro" id="IPR013154">
    <property type="entry name" value="ADH-like_N"/>
</dbReference>
<dbReference type="PANTHER" id="PTHR48106">
    <property type="entry name" value="QUINONE OXIDOREDUCTASE PIG3-RELATED"/>
    <property type="match status" value="1"/>
</dbReference>
<evidence type="ECO:0000313" key="5">
    <source>
        <dbReference type="Proteomes" id="UP000392064"/>
    </source>
</evidence>
<dbReference type="GO" id="GO:0070402">
    <property type="term" value="F:NADPH binding"/>
    <property type="evidence" value="ECO:0007669"/>
    <property type="project" value="TreeGrafter"/>
</dbReference>
<keyword evidence="2" id="KW-0560">Oxidoreductase</keyword>
<evidence type="ECO:0000313" key="4">
    <source>
        <dbReference type="EMBL" id="QGG41543.1"/>
    </source>
</evidence>
<dbReference type="GO" id="GO:0003960">
    <property type="term" value="F:quinone reductase (NADPH) activity"/>
    <property type="evidence" value="ECO:0007669"/>
    <property type="project" value="InterPro"/>
</dbReference>
<proteinExistence type="predicted"/>
<dbReference type="SMART" id="SM00829">
    <property type="entry name" value="PKS_ER"/>
    <property type="match status" value="1"/>
</dbReference>
<dbReference type="GO" id="GO:0005829">
    <property type="term" value="C:cytosol"/>
    <property type="evidence" value="ECO:0007669"/>
    <property type="project" value="TreeGrafter"/>
</dbReference>
<dbReference type="Gene3D" id="3.90.180.10">
    <property type="entry name" value="Medium-chain alcohol dehydrogenases, catalytic domain"/>
    <property type="match status" value="1"/>
</dbReference>
<dbReference type="GO" id="GO:0008270">
    <property type="term" value="F:zinc ion binding"/>
    <property type="evidence" value="ECO:0007669"/>
    <property type="project" value="InterPro"/>
</dbReference>
<dbReference type="InterPro" id="IPR013149">
    <property type="entry name" value="ADH-like_C"/>
</dbReference>
<dbReference type="Gene3D" id="3.40.50.720">
    <property type="entry name" value="NAD(P)-binding Rossmann-like Domain"/>
    <property type="match status" value="1"/>
</dbReference>
<evidence type="ECO:0000259" key="3">
    <source>
        <dbReference type="SMART" id="SM00829"/>
    </source>
</evidence>
<accession>A0A5Q2MIM4</accession>
<dbReference type="SUPFAM" id="SSF50129">
    <property type="entry name" value="GroES-like"/>
    <property type="match status" value="1"/>
</dbReference>
<dbReference type="InterPro" id="IPR036291">
    <property type="entry name" value="NAD(P)-bd_dom_sf"/>
</dbReference>
<dbReference type="RefSeq" id="WP_153652811.1">
    <property type="nucleotide sequence ID" value="NZ_CP045737.1"/>
</dbReference>
<dbReference type="FunFam" id="3.40.50.720:FF:000053">
    <property type="entry name" value="Quinone oxidoreductase 1"/>
    <property type="match status" value="1"/>
</dbReference>
<keyword evidence="5" id="KW-1185">Reference proteome</keyword>
<dbReference type="InterPro" id="IPR047618">
    <property type="entry name" value="QOR-like"/>
</dbReference>
<dbReference type="InterPro" id="IPR020843">
    <property type="entry name" value="ER"/>
</dbReference>
<dbReference type="CDD" id="cd05286">
    <property type="entry name" value="QOR2"/>
    <property type="match status" value="1"/>
</dbReference>
<dbReference type="Pfam" id="PF08240">
    <property type="entry name" value="ADH_N"/>
    <property type="match status" value="1"/>
</dbReference>
<reference evidence="4 5" key="1">
    <citation type="submission" date="2019-11" db="EMBL/GenBank/DDBJ databases">
        <authorList>
            <person name="Li J."/>
        </authorList>
    </citation>
    <scope>NUCLEOTIDE SEQUENCE [LARGE SCALE GENOMIC DNA]</scope>
    <source>
        <strain evidence="4 5">MF47</strain>
    </source>
</reference>
<organism evidence="4 5">
    <name type="scientific">Aeromicrobium yanjiei</name>
    <dbReference type="NCBI Taxonomy" id="2662028"/>
    <lineage>
        <taxon>Bacteria</taxon>
        <taxon>Bacillati</taxon>
        <taxon>Actinomycetota</taxon>
        <taxon>Actinomycetes</taxon>
        <taxon>Propionibacteriales</taxon>
        <taxon>Nocardioidaceae</taxon>
        <taxon>Aeromicrobium</taxon>
    </lineage>
</organism>
<dbReference type="InterPro" id="IPR011032">
    <property type="entry name" value="GroES-like_sf"/>
</dbReference>
<dbReference type="SUPFAM" id="SSF51735">
    <property type="entry name" value="NAD(P)-binding Rossmann-fold domains"/>
    <property type="match status" value="1"/>
</dbReference>